<feature type="coiled-coil region" evidence="1">
    <location>
        <begin position="1026"/>
        <end position="1130"/>
    </location>
</feature>
<evidence type="ECO:0000313" key="5">
    <source>
        <dbReference type="RefSeq" id="XP_019052278.1"/>
    </source>
</evidence>
<feature type="compositionally biased region" description="Basic and acidic residues" evidence="2">
    <location>
        <begin position="78"/>
        <end position="87"/>
    </location>
</feature>
<feature type="region of interest" description="Disordered" evidence="2">
    <location>
        <begin position="158"/>
        <end position="179"/>
    </location>
</feature>
<feature type="coiled-coil region" evidence="1">
    <location>
        <begin position="865"/>
        <end position="986"/>
    </location>
</feature>
<gene>
    <name evidence="4 5 6" type="primary">LOC104591593</name>
</gene>
<feature type="coiled-coil region" evidence="1">
    <location>
        <begin position="504"/>
        <end position="601"/>
    </location>
</feature>
<evidence type="ECO:0000256" key="1">
    <source>
        <dbReference type="SAM" id="Coils"/>
    </source>
</evidence>
<evidence type="ECO:0000313" key="4">
    <source>
        <dbReference type="RefSeq" id="XP_010248787.1"/>
    </source>
</evidence>
<dbReference type="RefSeq" id="XP_010248787.1">
    <property type="nucleotide sequence ID" value="XM_010250485.2"/>
</dbReference>
<dbReference type="RefSeq" id="XP_019052279.1">
    <property type="nucleotide sequence ID" value="XM_019196734.1"/>
</dbReference>
<dbReference type="OMA" id="EKSNEHE"/>
<keyword evidence="1" id="KW-0175">Coiled coil</keyword>
<feature type="coiled-coil region" evidence="1">
    <location>
        <begin position="1215"/>
        <end position="1249"/>
    </location>
</feature>
<dbReference type="OrthoDB" id="10255522at2759"/>
<evidence type="ECO:0000313" key="3">
    <source>
        <dbReference type="Proteomes" id="UP000189703"/>
    </source>
</evidence>
<keyword evidence="3" id="KW-1185">Reference proteome</keyword>
<proteinExistence type="predicted"/>
<dbReference type="PANTHER" id="PTHR43939">
    <property type="entry name" value="COILED-COIL DOMAIN-CONTAINING PROTEIN 158"/>
    <property type="match status" value="1"/>
</dbReference>
<dbReference type="KEGG" id="nnu:104591593"/>
<name>A0A1U7Z8J6_NELNU</name>
<dbReference type="STRING" id="4432.A0A1U7Z8J6"/>
<dbReference type="PANTHER" id="PTHR43939:SF68">
    <property type="entry name" value="CENTROSOMAL PROTEIN OF 290 KDA-LIKE"/>
    <property type="match status" value="1"/>
</dbReference>
<feature type="coiled-coil region" evidence="1">
    <location>
        <begin position="714"/>
        <end position="748"/>
    </location>
</feature>
<accession>A0A1U7Z8J6</accession>
<evidence type="ECO:0000313" key="6">
    <source>
        <dbReference type="RefSeq" id="XP_019052279.1"/>
    </source>
</evidence>
<feature type="coiled-coil region" evidence="1">
    <location>
        <begin position="1564"/>
        <end position="1598"/>
    </location>
</feature>
<feature type="coiled-coil region" evidence="1">
    <location>
        <begin position="1683"/>
        <end position="1717"/>
    </location>
</feature>
<dbReference type="eggNOG" id="ENOG502QQ9C">
    <property type="taxonomic scope" value="Eukaryota"/>
</dbReference>
<dbReference type="GO" id="GO:0007131">
    <property type="term" value="P:reciprocal meiotic recombination"/>
    <property type="evidence" value="ECO:0000318"/>
    <property type="project" value="GO_Central"/>
</dbReference>
<feature type="coiled-coil region" evidence="1">
    <location>
        <begin position="247"/>
        <end position="285"/>
    </location>
</feature>
<dbReference type="GeneID" id="104591593"/>
<organism evidence="3 4">
    <name type="scientific">Nelumbo nucifera</name>
    <name type="common">Sacred lotus</name>
    <dbReference type="NCBI Taxonomy" id="4432"/>
    <lineage>
        <taxon>Eukaryota</taxon>
        <taxon>Viridiplantae</taxon>
        <taxon>Streptophyta</taxon>
        <taxon>Embryophyta</taxon>
        <taxon>Tracheophyta</taxon>
        <taxon>Spermatophyta</taxon>
        <taxon>Magnoliopsida</taxon>
        <taxon>Proteales</taxon>
        <taxon>Nelumbonaceae</taxon>
        <taxon>Nelumbo</taxon>
    </lineage>
</organism>
<reference evidence="4 5" key="1">
    <citation type="submission" date="2025-04" db="UniProtKB">
        <authorList>
            <consortium name="RefSeq"/>
        </authorList>
    </citation>
    <scope>IDENTIFICATION</scope>
</reference>
<evidence type="ECO:0000256" key="2">
    <source>
        <dbReference type="SAM" id="MobiDB-lite"/>
    </source>
</evidence>
<dbReference type="RefSeq" id="XP_019052278.1">
    <property type="nucleotide sequence ID" value="XM_019196733.1"/>
</dbReference>
<dbReference type="Proteomes" id="UP000189703">
    <property type="component" value="Unplaced"/>
</dbReference>
<feature type="region of interest" description="Disordered" evidence="2">
    <location>
        <begin position="1"/>
        <end position="97"/>
    </location>
</feature>
<protein>
    <submittedName>
        <fullName evidence="4 5">Myosin-11 isoform X1</fullName>
    </submittedName>
</protein>
<sequence length="1948" mass="220048">MPENYENSKAEQVVGGSDAPDNRDGTSGGKENETEDIGSSAEPRDIPDPLSYSGDEGVSGSVQNSEDIGSDENLVKSSENEQKESGMHSEFSVDTQQVPLNVGGETGSVSRGEVLVEHVLLKDEGSMKGNEETPVVEMHSPVVQDSGFLDVGHSNGVLENSDHSVQRNLDGGKPTDDVGKEETFVDASDQLSFYDGRNTDANESVPIIEASDNSEKKLNSQESNLQVVEDGGEANSLIEEVRLQGMLDKLMTEKEVMAQEFKEERESYRRELAGLYHQLKGLTSQHRLLDESDNGFVDHLHQEEMEYREDQTQVSDARLQVMISDCSKFTLLLKSALDERSQTEGTVREFHAVLFTKDQEIEDLSAKVTELKVSCDVVVSYLEAQYTSWSNSLKESSKLWFETDQHVEFVTNKLLASLASVVQQEELLDCSITEKIAHVDKGMSMMVENYNKLLFEIDQLKQCLTEVKSDFRLSENIEYGSILGMVRDELLNSKKREFDLVEKFNRLENERRELLDQVNNEKESAQMVSSELRQTKMELEQEKIKSATAKEKLSLAVTKGKSLVQQRDSLKQSLAEKNSELDRCLLELQEKSNALETLKIDTEDLVKSQNLAASLQEVLSQRERVLKDIEDILSQIDTPEQIQQVDLVERVRLLVDQRNTLEVVSLEFHKLKDALYLIDRPENISSSNFESQVNWFVESFYHAKDDIIKLQDEIAVTQEVLAAHKTELLEARNEIDKLTLSLSAEKQEKGSLQMGLDDLRYKYEGIVEKVHQVSSEKDQMIRMFQEASGIEVDNQEGTDHPAFDSAVLVEKCIGKLKEQIGTSFESSHVDLEKFERTKDLLYIRDQEMTLCLKLLEDDMLERSEITNLSNELKRASQEITTLKEEKDLLQKDLERSEEKSSLVREKLSMAVKKGKGLVQEREGLRRSLDEKNTEIEKLKFELQQQESVVNERRDEINRLSNDLKHIQKLESDLDDMKEQRNQLDKFLVESNSVLQRVIEAIESIVLPVDAVFDDPAEKLKWLAKCFHEYQINKINTEKEFEKLKEEARLLATKLAEADITIKSLEDALSQAGNNFSLLAEAKRDVEAGKTYVEQELERAKEEASSQASKFAEACATIKRLEDALSVAEDDRRDALAGKASVDIELQKVKEEADSQAIKLAEAYTTIKSLEGTLSQVEKSASLFAEEKNDAELGRAHLETEVEKVKEVANSQASKLEDAHATIKSLQGSLSNADNNISVLVEEKKLADQEIIMLNTKITACMEELAGAHDSLESRSVELLGQLNHLQMFMKDETLSSLVSKAFKKKFENLRDMDLLITTIRGEFVQMVPEQEKIHIGEKDIDAAKHFLEDFENMPNGTMNISEMGASDLENIPAYFTKIVEGVNMKNKLLQDMFEVFSSLMDEFIAVLLGKLQATKHEVIGMLQHTEYWKQRMGSLEACNQAQEKTISELQNDITVLLSECSKHMQELQFEVDNNLQDLSIYTEVEKLNHGLYLGAGESDNTIKELQEKLGGYKYVKEAENLLLTTRKVQNQVKQLANIGNVYLTDLQNKLKDSKLTTENFIKERELYQDRVHKLESDLEELQNFCNQMKFKLEDAQAKEGLLREREAELSALSLAMKGQDGHLLSEDQVQTLFDKINGVGIPFAETELRNTEAHCSGLFDKLLHTIDRFSELQQHMISLSHEKEELQLCLAAETREAEHLKKEAEILIRNNQNSEKMESDLSDLSLGLEKIIQKLGGHDLVEDKTSISARGLLPILERLVMTILQDTENSKSKTEELGAKLLGTQQLAEELSAKIKLLEASTHVRPTISDTVQERKIFEAPSTTTISEISEIEDVGPLAKSSISPVPSSAHVRTMRKSSSDQSDHLALSIDLESDRLISQHETDEDKGHVFKSLNTSGLIPKQGKMIADRIDGIWVSGGRVLMSRPGARIGLIAYWLFLHFWLVGTLL</sequence>